<dbReference type="InterPro" id="IPR007184">
    <property type="entry name" value="Mannoside_phosphorylase"/>
</dbReference>
<dbReference type="Pfam" id="PF04041">
    <property type="entry name" value="Glyco_hydro_130"/>
    <property type="match status" value="1"/>
</dbReference>
<dbReference type="EMBL" id="VSSQ01115967">
    <property type="protein sequence ID" value="MPN51153.1"/>
    <property type="molecule type" value="Genomic_DNA"/>
</dbReference>
<organism evidence="3">
    <name type="scientific">bioreactor metagenome</name>
    <dbReference type="NCBI Taxonomy" id="1076179"/>
    <lineage>
        <taxon>unclassified sequences</taxon>
        <taxon>metagenomes</taxon>
        <taxon>ecological metagenomes</taxon>
    </lineage>
</organism>
<dbReference type="PANTHER" id="PTHR34106:SF5">
    <property type="entry name" value="GLYCOSIDASE"/>
    <property type="match status" value="1"/>
</dbReference>
<proteinExistence type="predicted"/>
<dbReference type="GO" id="GO:0016757">
    <property type="term" value="F:glycosyltransferase activity"/>
    <property type="evidence" value="ECO:0007669"/>
    <property type="project" value="UniProtKB-KW"/>
</dbReference>
<gene>
    <name evidence="3" type="ORF">SDC9_198795</name>
</gene>
<comment type="caution">
    <text evidence="3">The sequence shown here is derived from an EMBL/GenBank/DDBJ whole genome shotgun (WGS) entry which is preliminary data.</text>
</comment>
<protein>
    <submittedName>
        <fullName evidence="3">Uncharacterized protein</fullName>
    </submittedName>
</protein>
<dbReference type="PANTHER" id="PTHR34106">
    <property type="entry name" value="GLYCOSIDASE"/>
    <property type="match status" value="1"/>
</dbReference>
<evidence type="ECO:0000256" key="1">
    <source>
        <dbReference type="ARBA" id="ARBA00022676"/>
    </source>
</evidence>
<keyword evidence="2" id="KW-0808">Transferase</keyword>
<dbReference type="Gene3D" id="2.115.10.20">
    <property type="entry name" value="Glycosyl hydrolase domain, family 43"/>
    <property type="match status" value="1"/>
</dbReference>
<reference evidence="3" key="1">
    <citation type="submission" date="2019-08" db="EMBL/GenBank/DDBJ databases">
        <authorList>
            <person name="Kucharzyk K."/>
            <person name="Murdoch R.W."/>
            <person name="Higgins S."/>
            <person name="Loffler F."/>
        </authorList>
    </citation>
    <scope>NUCLEOTIDE SEQUENCE</scope>
</reference>
<evidence type="ECO:0000256" key="2">
    <source>
        <dbReference type="ARBA" id="ARBA00022679"/>
    </source>
</evidence>
<keyword evidence="1" id="KW-0328">Glycosyltransferase</keyword>
<dbReference type="SUPFAM" id="SSF75005">
    <property type="entry name" value="Arabinanase/levansucrase/invertase"/>
    <property type="match status" value="1"/>
</dbReference>
<sequence length="98" mass="11099">MFDLADPTKLLAVTKSPLLVAEAPYETGHDKLWTEYTIFPCGAILQDDRKTLRVYYGAGDYCTCLAETTLPELWSVMTPCSRLAERATVPFRIADWKH</sequence>
<name>A0A645IVE7_9ZZZZ</name>
<dbReference type="AlphaFoldDB" id="A0A645IVE7"/>
<dbReference type="InterPro" id="IPR023296">
    <property type="entry name" value="Glyco_hydro_beta-prop_sf"/>
</dbReference>
<evidence type="ECO:0000313" key="3">
    <source>
        <dbReference type="EMBL" id="MPN51153.1"/>
    </source>
</evidence>
<accession>A0A645IVE7</accession>